<dbReference type="OrthoDB" id="9776634at2"/>
<keyword evidence="5" id="KW-0808">Transferase</keyword>
<feature type="domain" description="Deoxynucleoside kinase" evidence="14">
    <location>
        <begin position="182"/>
        <end position="375"/>
    </location>
</feature>
<dbReference type="NCBIfam" id="TIGR01498">
    <property type="entry name" value="folK"/>
    <property type="match status" value="1"/>
</dbReference>
<dbReference type="Proteomes" id="UP000005938">
    <property type="component" value="Unassembled WGS sequence"/>
</dbReference>
<evidence type="ECO:0000256" key="10">
    <source>
        <dbReference type="ARBA" id="ARBA00029409"/>
    </source>
</evidence>
<dbReference type="InterPro" id="IPR035907">
    <property type="entry name" value="Hppk_sf"/>
</dbReference>
<gene>
    <name evidence="15" type="ORF">W5A_02415</name>
</gene>
<dbReference type="GO" id="GO:0005524">
    <property type="term" value="F:ATP binding"/>
    <property type="evidence" value="ECO:0007669"/>
    <property type="project" value="UniProtKB-KW"/>
</dbReference>
<dbReference type="UniPathway" id="UPA00077">
    <property type="reaction ID" value="UER00155"/>
</dbReference>
<protein>
    <recommendedName>
        <fullName evidence="4">2-amino-4-hydroxy-6-hydroxymethyldihydropteridine pyrophosphokinase</fullName>
        <ecNumber evidence="3">2.7.6.3</ecNumber>
    </recommendedName>
    <alternativeName>
        <fullName evidence="11">6-hydroxymethyl-7,8-dihydropterin pyrophosphokinase</fullName>
    </alternativeName>
    <alternativeName>
        <fullName evidence="12">7,8-dihydro-6-hydroxymethylpterin-pyrophosphokinase</fullName>
    </alternativeName>
</protein>
<keyword evidence="6" id="KW-0547">Nucleotide-binding</keyword>
<evidence type="ECO:0000256" key="3">
    <source>
        <dbReference type="ARBA" id="ARBA00013253"/>
    </source>
</evidence>
<evidence type="ECO:0000256" key="4">
    <source>
        <dbReference type="ARBA" id="ARBA00016218"/>
    </source>
</evidence>
<reference evidence="15 16" key="1">
    <citation type="journal article" date="2012" name="J. Bacteriol.">
        <title>Genome Sequence of the Halotolerant Bacterium Imtechella halotolerans K1T.</title>
        <authorList>
            <person name="Kumar S."/>
            <person name="Vikram S."/>
            <person name="Subramanian S."/>
            <person name="Raghava G.P."/>
            <person name="Pinnaka A.K."/>
        </authorList>
    </citation>
    <scope>NUCLEOTIDE SEQUENCE [LARGE SCALE GENOMIC DNA]</scope>
    <source>
        <strain evidence="15 16">K1</strain>
    </source>
</reference>
<proteinExistence type="inferred from homology"/>
<dbReference type="PATRIC" id="fig|946077.3.peg.491"/>
<evidence type="ECO:0000256" key="8">
    <source>
        <dbReference type="ARBA" id="ARBA00022840"/>
    </source>
</evidence>
<dbReference type="RefSeq" id="WP_008237012.1">
    <property type="nucleotide sequence ID" value="NZ_AJJU01000002.1"/>
</dbReference>
<dbReference type="InterPro" id="IPR031314">
    <property type="entry name" value="DNK_dom"/>
</dbReference>
<dbReference type="eggNOG" id="COG1428">
    <property type="taxonomic scope" value="Bacteria"/>
</dbReference>
<evidence type="ECO:0000256" key="2">
    <source>
        <dbReference type="ARBA" id="ARBA00005810"/>
    </source>
</evidence>
<comment type="pathway">
    <text evidence="1">Cofactor biosynthesis; tetrahydrofolate biosynthesis; 2-amino-4-hydroxy-6-hydroxymethyl-7,8-dihydropteridine diphosphate from 7,8-dihydroneopterin triphosphate: step 4/4.</text>
</comment>
<dbReference type="GO" id="GO:0003848">
    <property type="term" value="F:2-amino-4-hydroxy-6-hydroxymethyldihydropteridine diphosphokinase activity"/>
    <property type="evidence" value="ECO:0007669"/>
    <property type="project" value="UniProtKB-EC"/>
</dbReference>
<dbReference type="Gene3D" id="3.30.70.560">
    <property type="entry name" value="7,8-Dihydro-6-hydroxymethylpterin-pyrophosphokinase HPPK"/>
    <property type="match status" value="1"/>
</dbReference>
<dbReference type="CDD" id="cd01673">
    <property type="entry name" value="dNK"/>
    <property type="match status" value="1"/>
</dbReference>
<dbReference type="EMBL" id="AJJU01000002">
    <property type="protein sequence ID" value="EID76840.1"/>
    <property type="molecule type" value="Genomic_DNA"/>
</dbReference>
<dbReference type="AlphaFoldDB" id="I0WKC4"/>
<accession>I0WKC4</accession>
<evidence type="ECO:0000256" key="6">
    <source>
        <dbReference type="ARBA" id="ARBA00022741"/>
    </source>
</evidence>
<keyword evidence="8" id="KW-0067">ATP-binding</keyword>
<dbReference type="GO" id="GO:0016301">
    <property type="term" value="F:kinase activity"/>
    <property type="evidence" value="ECO:0007669"/>
    <property type="project" value="UniProtKB-KW"/>
</dbReference>
<dbReference type="Gene3D" id="3.40.50.300">
    <property type="entry name" value="P-loop containing nucleotide triphosphate hydrolases"/>
    <property type="match status" value="1"/>
</dbReference>
<evidence type="ECO:0000259" key="14">
    <source>
        <dbReference type="Pfam" id="PF01712"/>
    </source>
</evidence>
<comment type="function">
    <text evidence="10">Catalyzes the transfer of pyrophosphate from adenosine triphosphate (ATP) to 6-hydroxymethyl-7,8-dihydropterin, an enzymatic step in folate biosynthesis pathway.</text>
</comment>
<feature type="domain" description="7,8-dihydro-6-hydroxymethylpterin-pyrophosphokinase" evidence="13">
    <location>
        <begin position="8"/>
        <end position="136"/>
    </location>
</feature>
<evidence type="ECO:0000259" key="13">
    <source>
        <dbReference type="Pfam" id="PF01288"/>
    </source>
</evidence>
<dbReference type="eggNOG" id="COG0801">
    <property type="taxonomic scope" value="Bacteria"/>
</dbReference>
<evidence type="ECO:0000256" key="12">
    <source>
        <dbReference type="ARBA" id="ARBA00033413"/>
    </source>
</evidence>
<keyword evidence="7 15" id="KW-0418">Kinase</keyword>
<dbReference type="GO" id="GO:0046654">
    <property type="term" value="P:tetrahydrofolate biosynthetic process"/>
    <property type="evidence" value="ECO:0007669"/>
    <property type="project" value="UniProtKB-UniPathway"/>
</dbReference>
<keyword evidence="9" id="KW-0289">Folate biosynthesis</keyword>
<dbReference type="Pfam" id="PF01288">
    <property type="entry name" value="HPPK"/>
    <property type="match status" value="1"/>
</dbReference>
<dbReference type="GO" id="GO:0046656">
    <property type="term" value="P:folic acid biosynthetic process"/>
    <property type="evidence" value="ECO:0007669"/>
    <property type="project" value="UniProtKB-KW"/>
</dbReference>
<dbReference type="SUPFAM" id="SSF52540">
    <property type="entry name" value="P-loop containing nucleoside triphosphate hydrolases"/>
    <property type="match status" value="1"/>
</dbReference>
<dbReference type="PANTHER" id="PTHR43071:SF1">
    <property type="entry name" value="2-AMINO-4-HYDROXY-6-HYDROXYMETHYLDIHYDROPTERIDINE PYROPHOSPHOKINASE"/>
    <property type="match status" value="1"/>
</dbReference>
<evidence type="ECO:0000256" key="5">
    <source>
        <dbReference type="ARBA" id="ARBA00022679"/>
    </source>
</evidence>
<evidence type="ECO:0000256" key="7">
    <source>
        <dbReference type="ARBA" id="ARBA00022777"/>
    </source>
</evidence>
<organism evidence="15 16">
    <name type="scientific">Imtechella halotolerans K1</name>
    <dbReference type="NCBI Taxonomy" id="946077"/>
    <lineage>
        <taxon>Bacteria</taxon>
        <taxon>Pseudomonadati</taxon>
        <taxon>Bacteroidota</taxon>
        <taxon>Flavobacteriia</taxon>
        <taxon>Flavobacteriales</taxon>
        <taxon>Flavobacteriaceae</taxon>
        <taxon>Imtechella</taxon>
    </lineage>
</organism>
<name>I0WKC4_9FLAO</name>
<dbReference type="InterPro" id="IPR000550">
    <property type="entry name" value="Hppk"/>
</dbReference>
<dbReference type="Pfam" id="PF01712">
    <property type="entry name" value="dNK"/>
    <property type="match status" value="1"/>
</dbReference>
<dbReference type="SUPFAM" id="SSF55083">
    <property type="entry name" value="6-hydroxymethyl-7,8-dihydropterin pyrophosphokinase, HPPK"/>
    <property type="match status" value="1"/>
</dbReference>
<dbReference type="InterPro" id="IPR027417">
    <property type="entry name" value="P-loop_NTPase"/>
</dbReference>
<sequence>MKKLSRVYIAIGSNLGNKLQNLQNAVYEIYRRVGEIAGLSRVYETESWGFTSANFYNACLAVDTALEPQEVMDMLLDIEEGLGRVRHRRKNYEPRSIDLDVLFYDDRIVETATLQIPHPQMVLRQFVLQPLHDIAPGKIHPKLFKTISELLEECDDESVPIPVREELQNPSVLSIFSKYNYIAIEGNIGAGKTSLAHKIALDFNAKLVLERFADNPFLPKFYEDNARYAFPLEMSFLADRYQQISDDLSQFELFKDFIVSDYDVFKSLIFAKVTLLPEEFTLYRKLFHIMYKDMVKPDLYIYLYQNTERLLRNIKKRGRDYEQKIPGEYLDRINQGYLDFIKTQPDLNVLVIDVSDMDFVSSENDYFEILSAIKNH</sequence>
<comment type="caution">
    <text evidence="15">The sequence shown here is derived from an EMBL/GenBank/DDBJ whole genome shotgun (WGS) entry which is preliminary data.</text>
</comment>
<evidence type="ECO:0000256" key="1">
    <source>
        <dbReference type="ARBA" id="ARBA00005051"/>
    </source>
</evidence>
<dbReference type="CDD" id="cd00483">
    <property type="entry name" value="HPPK"/>
    <property type="match status" value="1"/>
</dbReference>
<evidence type="ECO:0000256" key="11">
    <source>
        <dbReference type="ARBA" id="ARBA00029766"/>
    </source>
</evidence>
<comment type="similarity">
    <text evidence="2">Belongs to the HPPK family.</text>
</comment>
<evidence type="ECO:0000256" key="9">
    <source>
        <dbReference type="ARBA" id="ARBA00022909"/>
    </source>
</evidence>
<keyword evidence="16" id="KW-1185">Reference proteome</keyword>
<dbReference type="PANTHER" id="PTHR43071">
    <property type="entry name" value="2-AMINO-4-HYDROXY-6-HYDROXYMETHYLDIHYDROPTERIDINE PYROPHOSPHOKINASE"/>
    <property type="match status" value="1"/>
</dbReference>
<dbReference type="STRING" id="946077.W5A_02415"/>
<evidence type="ECO:0000313" key="15">
    <source>
        <dbReference type="EMBL" id="EID76840.1"/>
    </source>
</evidence>
<evidence type="ECO:0000313" key="16">
    <source>
        <dbReference type="Proteomes" id="UP000005938"/>
    </source>
</evidence>
<dbReference type="EC" id="2.7.6.3" evidence="3"/>